<protein>
    <submittedName>
        <fullName evidence="7">Uncharacterized protein</fullName>
    </submittedName>
</protein>
<comment type="subcellular location">
    <subcellularLocation>
        <location evidence="1">Membrane</location>
        <topology evidence="1">Multi-pass membrane protein</topology>
    </subcellularLocation>
</comment>
<evidence type="ECO:0000256" key="5">
    <source>
        <dbReference type="ARBA" id="ARBA00022989"/>
    </source>
</evidence>
<dbReference type="Gene3D" id="3.90.550.10">
    <property type="entry name" value="Spore Coat Polysaccharide Biosynthesis Protein SpsA, Chain A"/>
    <property type="match status" value="1"/>
</dbReference>
<accession>A0A328VE89</accession>
<keyword evidence="5" id="KW-1133">Transmembrane helix</keyword>
<keyword evidence="3" id="KW-0808">Transferase</keyword>
<evidence type="ECO:0000313" key="8">
    <source>
        <dbReference type="Proteomes" id="UP000248706"/>
    </source>
</evidence>
<organism evidence="7 8">
    <name type="scientific">Thermogemmatispora tikiterensis</name>
    <dbReference type="NCBI Taxonomy" id="1825093"/>
    <lineage>
        <taxon>Bacteria</taxon>
        <taxon>Bacillati</taxon>
        <taxon>Chloroflexota</taxon>
        <taxon>Ktedonobacteria</taxon>
        <taxon>Thermogemmatisporales</taxon>
        <taxon>Thermogemmatisporaceae</taxon>
        <taxon>Thermogemmatispora</taxon>
    </lineage>
</organism>
<gene>
    <name evidence="7" type="ORF">A4R35_09890</name>
</gene>
<dbReference type="InterPro" id="IPR050321">
    <property type="entry name" value="Glycosyltr_2/OpgH_subfam"/>
</dbReference>
<dbReference type="PANTHER" id="PTHR43867:SF4">
    <property type="entry name" value="BETA-(1-3)-GLUCOSYL TRANSFERASE"/>
    <property type="match status" value="1"/>
</dbReference>
<dbReference type="GO" id="GO:0016758">
    <property type="term" value="F:hexosyltransferase activity"/>
    <property type="evidence" value="ECO:0007669"/>
    <property type="project" value="TreeGrafter"/>
</dbReference>
<dbReference type="SUPFAM" id="SSF53448">
    <property type="entry name" value="Nucleotide-diphospho-sugar transferases"/>
    <property type="match status" value="1"/>
</dbReference>
<evidence type="ECO:0000256" key="4">
    <source>
        <dbReference type="ARBA" id="ARBA00022692"/>
    </source>
</evidence>
<reference evidence="7 8" key="1">
    <citation type="submission" date="2016-08" db="EMBL/GenBank/DDBJ databases">
        <title>Analysis of Carbohydrate Active Enzymes in Thermogemmatispora T81 Reveals Carbohydrate Degradation Ability.</title>
        <authorList>
            <person name="Tomazini A."/>
            <person name="Lal S."/>
            <person name="Stott M."/>
            <person name="Henrissat B."/>
            <person name="Polikarpov I."/>
            <person name="Sparling R."/>
            <person name="Levin D.B."/>
        </authorList>
    </citation>
    <scope>NUCLEOTIDE SEQUENCE [LARGE SCALE GENOMIC DNA]</scope>
    <source>
        <strain evidence="7 8">T81</strain>
    </source>
</reference>
<keyword evidence="4" id="KW-0812">Transmembrane</keyword>
<evidence type="ECO:0000313" key="7">
    <source>
        <dbReference type="EMBL" id="RAQ95847.1"/>
    </source>
</evidence>
<dbReference type="Proteomes" id="UP000248706">
    <property type="component" value="Unassembled WGS sequence"/>
</dbReference>
<evidence type="ECO:0000256" key="2">
    <source>
        <dbReference type="ARBA" id="ARBA00022676"/>
    </source>
</evidence>
<dbReference type="InterPro" id="IPR029044">
    <property type="entry name" value="Nucleotide-diphossugar_trans"/>
</dbReference>
<dbReference type="OrthoDB" id="9806824at2"/>
<keyword evidence="6" id="KW-0472">Membrane</keyword>
<comment type="caution">
    <text evidence="7">The sequence shown here is derived from an EMBL/GenBank/DDBJ whole genome shotgun (WGS) entry which is preliminary data.</text>
</comment>
<name>A0A328VE89_9CHLR</name>
<sequence length="167" mass="18630">MYETFFATYMASRRERNSLLCTGTMGLVRRRCLEEVGLWDETCVTEDAELSICLPGKGWKGVDDHRPYGAGLMPLEFDALKKHWRPLLGLASPVQYHLTLIQRLLVSGRRLPVSDRRRVVFLYAVAGHHDRPLHPGGASRLCCVAVRLVYSAASPPDQEPPNGLGTA</sequence>
<evidence type="ECO:0000256" key="3">
    <source>
        <dbReference type="ARBA" id="ARBA00022679"/>
    </source>
</evidence>
<dbReference type="GO" id="GO:0005886">
    <property type="term" value="C:plasma membrane"/>
    <property type="evidence" value="ECO:0007669"/>
    <property type="project" value="TreeGrafter"/>
</dbReference>
<dbReference type="EMBL" id="MCIF01000002">
    <property type="protein sequence ID" value="RAQ95847.1"/>
    <property type="molecule type" value="Genomic_DNA"/>
</dbReference>
<dbReference type="PANTHER" id="PTHR43867">
    <property type="entry name" value="CELLULOSE SYNTHASE CATALYTIC SUBUNIT A [UDP-FORMING]"/>
    <property type="match status" value="1"/>
</dbReference>
<evidence type="ECO:0000256" key="1">
    <source>
        <dbReference type="ARBA" id="ARBA00004141"/>
    </source>
</evidence>
<keyword evidence="8" id="KW-1185">Reference proteome</keyword>
<dbReference type="AlphaFoldDB" id="A0A328VE89"/>
<evidence type="ECO:0000256" key="6">
    <source>
        <dbReference type="ARBA" id="ARBA00023136"/>
    </source>
</evidence>
<proteinExistence type="predicted"/>
<keyword evidence="2" id="KW-0328">Glycosyltransferase</keyword>